<keyword evidence="5" id="KW-1185">Reference proteome</keyword>
<protein>
    <recommendedName>
        <fullName evidence="3">Plastid lipid-associated protein/fibrillin conserved domain-containing protein</fullName>
    </recommendedName>
</protein>
<proteinExistence type="predicted"/>
<dbReference type="EMBL" id="BNJQ01000025">
    <property type="protein sequence ID" value="GHP09443.1"/>
    <property type="molecule type" value="Genomic_DNA"/>
</dbReference>
<feature type="domain" description="Plastid lipid-associated protein/fibrillin conserved" evidence="3">
    <location>
        <begin position="50"/>
        <end position="241"/>
    </location>
</feature>
<sequence>MASAALPRVASVHAPMLARPRVLTGPRSRAGGVGGVRAASSAASVLSAEKKQLLAYIDEHGRGIFGLPRKVREQIDGAAQALEEHGAQNASMGGLPNAPMEVFDGEWRLLYTTLEIKGLAKTRLGLRGMVELGELYQHINIGGAHADTIATFSIPGLGAEGRLTVSASFEEEGHAESASEARRFQVQYTESTLEPDALAKVFEANMDLLLQNFNPEGWLDVTYVDADCRIGRDDKGRLFVLTRC</sequence>
<evidence type="ECO:0000313" key="4">
    <source>
        <dbReference type="EMBL" id="GHP09443.1"/>
    </source>
</evidence>
<evidence type="ECO:0000259" key="3">
    <source>
        <dbReference type="Pfam" id="PF04755"/>
    </source>
</evidence>
<gene>
    <name evidence="4" type="ORF">PPROV_000817800</name>
</gene>
<evidence type="ECO:0000256" key="1">
    <source>
        <dbReference type="ARBA" id="ARBA00004474"/>
    </source>
</evidence>
<organism evidence="4 5">
    <name type="scientific">Pycnococcus provasolii</name>
    <dbReference type="NCBI Taxonomy" id="41880"/>
    <lineage>
        <taxon>Eukaryota</taxon>
        <taxon>Viridiplantae</taxon>
        <taxon>Chlorophyta</taxon>
        <taxon>Pseudoscourfieldiophyceae</taxon>
        <taxon>Pseudoscourfieldiales</taxon>
        <taxon>Pycnococcaceae</taxon>
        <taxon>Pycnococcus</taxon>
    </lineage>
</organism>
<dbReference type="Pfam" id="PF04755">
    <property type="entry name" value="PAP_fibrillin"/>
    <property type="match status" value="1"/>
</dbReference>
<dbReference type="Proteomes" id="UP000660262">
    <property type="component" value="Unassembled WGS sequence"/>
</dbReference>
<reference evidence="4" key="1">
    <citation type="submission" date="2020-10" db="EMBL/GenBank/DDBJ databases">
        <title>Unveiling of a novel bifunctional photoreceptor, Dualchrome1, isolated from a cosmopolitan green alga.</title>
        <authorList>
            <person name="Suzuki S."/>
            <person name="Kawachi M."/>
        </authorList>
    </citation>
    <scope>NUCLEOTIDE SEQUENCE</scope>
    <source>
        <strain evidence="4">NIES 2893</strain>
    </source>
</reference>
<dbReference type="GO" id="GO:0009536">
    <property type="term" value="C:plastid"/>
    <property type="evidence" value="ECO:0007669"/>
    <property type="project" value="UniProtKB-SubCell"/>
</dbReference>
<evidence type="ECO:0000313" key="5">
    <source>
        <dbReference type="Proteomes" id="UP000660262"/>
    </source>
</evidence>
<dbReference type="PANTHER" id="PTHR31906">
    <property type="entry name" value="PLASTID-LIPID-ASSOCIATED PROTEIN 4, CHLOROPLASTIC-RELATED"/>
    <property type="match status" value="1"/>
</dbReference>
<name>A0A830HRY4_9CHLO</name>
<accession>A0A830HRY4</accession>
<evidence type="ECO:0000256" key="2">
    <source>
        <dbReference type="ARBA" id="ARBA00022640"/>
    </source>
</evidence>
<dbReference type="InterPro" id="IPR006843">
    <property type="entry name" value="PAP/fibrillin_dom"/>
</dbReference>
<dbReference type="OrthoDB" id="201321at2759"/>
<keyword evidence="2" id="KW-0934">Plastid</keyword>
<dbReference type="InterPro" id="IPR039633">
    <property type="entry name" value="PAP"/>
</dbReference>
<dbReference type="AlphaFoldDB" id="A0A830HRY4"/>
<comment type="caution">
    <text evidence="4">The sequence shown here is derived from an EMBL/GenBank/DDBJ whole genome shotgun (WGS) entry which is preliminary data.</text>
</comment>
<comment type="subcellular location">
    <subcellularLocation>
        <location evidence="1">Plastid</location>
    </subcellularLocation>
</comment>